<evidence type="ECO:0000256" key="4">
    <source>
        <dbReference type="ARBA" id="ARBA00047304"/>
    </source>
</evidence>
<gene>
    <name evidence="6" type="ORF">F3Y22_tig00112249pilonHSYRG00136</name>
</gene>
<protein>
    <recommendedName>
        <fullName evidence="1">ADP-ribosyl cyclase/cyclic ADP-ribose hydrolase</fullName>
        <ecNumber evidence="1">3.2.2.6</ecNumber>
    </recommendedName>
</protein>
<dbReference type="PROSITE" id="PS50104">
    <property type="entry name" value="TIR"/>
    <property type="match status" value="1"/>
</dbReference>
<sequence length="678" mass="76685">MASSFNYSSCKLKYSSFPTLQLEYSSSSSLQLKCSSSSSRRLKYSSPPSLRLKCSSPPSRRLKYFSPLSRRLKYSSPPSCRLKDFPSSSRQIEYQVFLSFRGEDARRNFTTQLLQVLKDTGMNAFYDEEKLERGKQLSLALSQAISASDLSIIILSADYASSKSCLAELSDIMDRMRTGQHIVLPIFYYVDPSDVQNLRGSFKSSFNEHESTRPLDEVKRWKGEDTRLNFTSHLLKALEDTGISVFSDKVEIQISEAIAVPILSIIVLSEDYASSESCLAQLSGIMGHKRAQNHIVLLIFYHVEPSDVRNLGGNFRASFDDHESNGLPQVQQWKEDFVEVGDISLPPLRDILKPALLANSVDSVSLPDELRLNHLKSLKKLEFEGCFKLKKFPELPNEISELDLSDTGIEEVPDSIQHLVGLRKLRLRYSSVENVSSNISKLEFLRELDLGGCKSLKTLSALPRYMWCLNANDCKSLEKVSFTSHNVSSFHSLHDGDYASRDKQVSMTFLNCKSLNQDSIKNIVSNAMLQIQSLAQRWARSKEIFGEEYIRGSFQNQLFCSFPGDEISGNEFEHRSLNSWLNLKITTPNGCRGSRFLAFAIGLVADLAFVENQLEIVGYHVLIMFSEDMIIIDNDYEEASFEFKIKDDFGREYEVKECGDLVFFVEAESYTVSGCDGM</sequence>
<dbReference type="AlphaFoldDB" id="A0A6A2X3H3"/>
<dbReference type="Gene3D" id="3.40.50.10140">
    <property type="entry name" value="Toll/interleukin-1 receptor homology (TIR) domain"/>
    <property type="match status" value="2"/>
</dbReference>
<dbReference type="InterPro" id="IPR032675">
    <property type="entry name" value="LRR_dom_sf"/>
</dbReference>
<organism evidence="6 7">
    <name type="scientific">Hibiscus syriacus</name>
    <name type="common">Rose of Sharon</name>
    <dbReference type="NCBI Taxonomy" id="106335"/>
    <lineage>
        <taxon>Eukaryota</taxon>
        <taxon>Viridiplantae</taxon>
        <taxon>Streptophyta</taxon>
        <taxon>Embryophyta</taxon>
        <taxon>Tracheophyta</taxon>
        <taxon>Spermatophyta</taxon>
        <taxon>Magnoliopsida</taxon>
        <taxon>eudicotyledons</taxon>
        <taxon>Gunneridae</taxon>
        <taxon>Pentapetalae</taxon>
        <taxon>rosids</taxon>
        <taxon>malvids</taxon>
        <taxon>Malvales</taxon>
        <taxon>Malvaceae</taxon>
        <taxon>Malvoideae</taxon>
        <taxon>Hibiscus</taxon>
    </lineage>
</organism>
<dbReference type="InterPro" id="IPR000157">
    <property type="entry name" value="TIR_dom"/>
</dbReference>
<keyword evidence="2" id="KW-0378">Hydrolase</keyword>
<dbReference type="EC" id="3.2.2.6" evidence="1"/>
<dbReference type="SMART" id="SM00255">
    <property type="entry name" value="TIR"/>
    <property type="match status" value="2"/>
</dbReference>
<dbReference type="PANTHER" id="PTHR32009">
    <property type="entry name" value="TMV RESISTANCE PROTEIN N-LIKE"/>
    <property type="match status" value="1"/>
</dbReference>
<feature type="domain" description="TIR" evidence="5">
    <location>
        <begin position="92"/>
        <end position="254"/>
    </location>
</feature>
<keyword evidence="3" id="KW-0520">NAD</keyword>
<keyword evidence="7" id="KW-1185">Reference proteome</keyword>
<comment type="catalytic activity">
    <reaction evidence="4">
        <text>NAD(+) + H2O = ADP-D-ribose + nicotinamide + H(+)</text>
        <dbReference type="Rhea" id="RHEA:16301"/>
        <dbReference type="ChEBI" id="CHEBI:15377"/>
        <dbReference type="ChEBI" id="CHEBI:15378"/>
        <dbReference type="ChEBI" id="CHEBI:17154"/>
        <dbReference type="ChEBI" id="CHEBI:57540"/>
        <dbReference type="ChEBI" id="CHEBI:57967"/>
        <dbReference type="EC" id="3.2.2.6"/>
    </reaction>
    <physiologicalReaction direction="left-to-right" evidence="4">
        <dbReference type="Rhea" id="RHEA:16302"/>
    </physiologicalReaction>
</comment>
<dbReference type="SUPFAM" id="SSF52058">
    <property type="entry name" value="L domain-like"/>
    <property type="match status" value="1"/>
</dbReference>
<dbReference type="Proteomes" id="UP000436088">
    <property type="component" value="Unassembled WGS sequence"/>
</dbReference>
<evidence type="ECO:0000313" key="7">
    <source>
        <dbReference type="Proteomes" id="UP000436088"/>
    </source>
</evidence>
<proteinExistence type="predicted"/>
<evidence type="ECO:0000256" key="3">
    <source>
        <dbReference type="ARBA" id="ARBA00023027"/>
    </source>
</evidence>
<dbReference type="PANTHER" id="PTHR32009:SF39">
    <property type="entry name" value="TIR DOMAIN-CONTAINING PROTEIN"/>
    <property type="match status" value="1"/>
</dbReference>
<dbReference type="SUPFAM" id="SSF52200">
    <property type="entry name" value="Toll/Interleukin receptor TIR domain"/>
    <property type="match status" value="2"/>
</dbReference>
<comment type="caution">
    <text evidence="6">The sequence shown here is derived from an EMBL/GenBank/DDBJ whole genome shotgun (WGS) entry which is preliminary data.</text>
</comment>
<evidence type="ECO:0000259" key="5">
    <source>
        <dbReference type="PROSITE" id="PS50104"/>
    </source>
</evidence>
<dbReference type="GO" id="GO:0007165">
    <property type="term" value="P:signal transduction"/>
    <property type="evidence" value="ECO:0007669"/>
    <property type="project" value="InterPro"/>
</dbReference>
<dbReference type="Gene3D" id="3.80.10.10">
    <property type="entry name" value="Ribonuclease Inhibitor"/>
    <property type="match status" value="1"/>
</dbReference>
<dbReference type="EMBL" id="VEPZ02001530">
    <property type="protein sequence ID" value="KAE8669258.1"/>
    <property type="molecule type" value="Genomic_DNA"/>
</dbReference>
<name>A0A6A2X3H3_HIBSY</name>
<evidence type="ECO:0000256" key="2">
    <source>
        <dbReference type="ARBA" id="ARBA00022801"/>
    </source>
</evidence>
<reference evidence="6" key="1">
    <citation type="submission" date="2019-09" db="EMBL/GenBank/DDBJ databases">
        <title>Draft genome information of white flower Hibiscus syriacus.</title>
        <authorList>
            <person name="Kim Y.-M."/>
        </authorList>
    </citation>
    <scope>NUCLEOTIDE SEQUENCE [LARGE SCALE GENOMIC DNA]</scope>
    <source>
        <strain evidence="6">YM2019G1</strain>
    </source>
</reference>
<accession>A0A6A2X3H3</accession>
<dbReference type="Pfam" id="PF01582">
    <property type="entry name" value="TIR"/>
    <property type="match status" value="1"/>
</dbReference>
<dbReference type="InterPro" id="IPR035897">
    <property type="entry name" value="Toll_tir_struct_dom_sf"/>
</dbReference>
<dbReference type="GO" id="GO:0061809">
    <property type="term" value="F:NAD+ nucleosidase activity, cyclic ADP-ribose generating"/>
    <property type="evidence" value="ECO:0007669"/>
    <property type="project" value="UniProtKB-EC"/>
</dbReference>
<evidence type="ECO:0000313" key="6">
    <source>
        <dbReference type="EMBL" id="KAE8669258.1"/>
    </source>
</evidence>
<evidence type="ECO:0000256" key="1">
    <source>
        <dbReference type="ARBA" id="ARBA00011982"/>
    </source>
</evidence>